<dbReference type="EMBL" id="QLLN01000008">
    <property type="protein sequence ID" value="RAJ07521.1"/>
    <property type="molecule type" value="Genomic_DNA"/>
</dbReference>
<keyword evidence="1" id="KW-0812">Transmembrane</keyword>
<dbReference type="AlphaFoldDB" id="A0A327QT73"/>
<dbReference type="Proteomes" id="UP000249696">
    <property type="component" value="Unassembled WGS sequence"/>
</dbReference>
<comment type="caution">
    <text evidence="2">The sequence shown here is derived from an EMBL/GenBank/DDBJ whole genome shotgun (WGS) entry which is preliminary data.</text>
</comment>
<reference evidence="2 3" key="1">
    <citation type="submission" date="2018-06" db="EMBL/GenBank/DDBJ databases">
        <title>Genomic Encyclopedia of Archaeal and Bacterial Type Strains, Phase II (KMG-II): from individual species to whole genera.</title>
        <authorList>
            <person name="Goeker M."/>
        </authorList>
    </citation>
    <scope>NUCLEOTIDE SEQUENCE [LARGE SCALE GENOMIC DNA]</scope>
    <source>
        <strain evidence="2 3">DSM 23522</strain>
    </source>
</reference>
<name>A0A327QT73_9FLAO</name>
<evidence type="ECO:0000256" key="1">
    <source>
        <dbReference type="SAM" id="Phobius"/>
    </source>
</evidence>
<evidence type="ECO:0000313" key="2">
    <source>
        <dbReference type="EMBL" id="RAJ07521.1"/>
    </source>
</evidence>
<keyword evidence="3" id="KW-1185">Reference proteome</keyword>
<proteinExistence type="predicted"/>
<organism evidence="2 3">
    <name type="scientific">Arenibacter echinorum</name>
    <dbReference type="NCBI Taxonomy" id="440515"/>
    <lineage>
        <taxon>Bacteria</taxon>
        <taxon>Pseudomonadati</taxon>
        <taxon>Bacteroidota</taxon>
        <taxon>Flavobacteriia</taxon>
        <taxon>Flavobacteriales</taxon>
        <taxon>Flavobacteriaceae</taxon>
        <taxon>Arenibacter</taxon>
    </lineage>
</organism>
<evidence type="ECO:0000313" key="3">
    <source>
        <dbReference type="Proteomes" id="UP000249696"/>
    </source>
</evidence>
<feature type="transmembrane region" description="Helical" evidence="1">
    <location>
        <begin position="39"/>
        <end position="59"/>
    </location>
</feature>
<protein>
    <submittedName>
        <fullName evidence="2">Uncharacterized protein</fullName>
    </submittedName>
</protein>
<accession>A0A327QT73</accession>
<keyword evidence="1" id="KW-0472">Membrane</keyword>
<sequence length="75" mass="8525">MGFSLKSLFGLLFYVLWPFPLQSLRIGRSFTILASSSAVSVNVFWFALSGSRLCNYYTLILDKKKKTSMFNFVLG</sequence>
<gene>
    <name evidence="2" type="ORF">LV92_03870</name>
</gene>
<keyword evidence="1" id="KW-1133">Transmembrane helix</keyword>